<dbReference type="Gene3D" id="2.40.10.480">
    <property type="match status" value="1"/>
</dbReference>
<protein>
    <submittedName>
        <fullName evidence="2">Uncharacterized protein</fullName>
    </submittedName>
</protein>
<sequence>MPAPTALGPGDVAEAGTSPESGQDRRRPWRFRMSDDISGTPVVAGNLLYVTSFEVHALDVVTGRRQFKTRDVA</sequence>
<reference evidence="2 3" key="1">
    <citation type="journal article" date="2020" name="Int. J. Syst. Evol. Microbiol.">
        <title>Reclassification of Streptomyces castelarensis and Streptomyces sporoclivatus as later heterotypic synonyms of Streptomyces antimycoticus.</title>
        <authorList>
            <person name="Komaki H."/>
            <person name="Tamura T."/>
        </authorList>
    </citation>
    <scope>NUCLEOTIDE SEQUENCE [LARGE SCALE GENOMIC DNA]</scope>
    <source>
        <strain evidence="2 3">NBRC 13459</strain>
    </source>
</reference>
<keyword evidence="3" id="KW-1185">Reference proteome</keyword>
<feature type="region of interest" description="Disordered" evidence="1">
    <location>
        <begin position="1"/>
        <end position="35"/>
    </location>
</feature>
<dbReference type="SUPFAM" id="SSF50998">
    <property type="entry name" value="Quinoprotein alcohol dehydrogenase-like"/>
    <property type="match status" value="1"/>
</dbReference>
<evidence type="ECO:0000256" key="1">
    <source>
        <dbReference type="SAM" id="MobiDB-lite"/>
    </source>
</evidence>
<dbReference type="Proteomes" id="UP000301309">
    <property type="component" value="Unassembled WGS sequence"/>
</dbReference>
<evidence type="ECO:0000313" key="2">
    <source>
        <dbReference type="EMBL" id="GDY51770.1"/>
    </source>
</evidence>
<name>A0A4D4KZ23_STRVO</name>
<dbReference type="EMBL" id="BJHW01000001">
    <property type="protein sequence ID" value="GDY51770.1"/>
    <property type="molecule type" value="Genomic_DNA"/>
</dbReference>
<accession>A0A4D4KZ23</accession>
<evidence type="ECO:0000313" key="3">
    <source>
        <dbReference type="Proteomes" id="UP000301309"/>
    </source>
</evidence>
<organism evidence="2 3">
    <name type="scientific">Streptomyces violaceusniger</name>
    <dbReference type="NCBI Taxonomy" id="68280"/>
    <lineage>
        <taxon>Bacteria</taxon>
        <taxon>Bacillati</taxon>
        <taxon>Actinomycetota</taxon>
        <taxon>Actinomycetes</taxon>
        <taxon>Kitasatosporales</taxon>
        <taxon>Streptomycetaceae</taxon>
        <taxon>Streptomyces</taxon>
        <taxon>Streptomyces violaceusniger group</taxon>
    </lineage>
</organism>
<dbReference type="AlphaFoldDB" id="A0A4D4KZ23"/>
<proteinExistence type="predicted"/>
<dbReference type="InterPro" id="IPR011047">
    <property type="entry name" value="Quinoprotein_ADH-like_sf"/>
</dbReference>
<gene>
    <name evidence="2" type="ORF">SVIO_023930</name>
</gene>
<comment type="caution">
    <text evidence="2">The sequence shown here is derived from an EMBL/GenBank/DDBJ whole genome shotgun (WGS) entry which is preliminary data.</text>
</comment>